<reference evidence="4" key="1">
    <citation type="submission" date="2017-09" db="EMBL/GenBank/DDBJ databases">
        <title>Depth-based differentiation of microbial function through sediment-hosted aquifers and enrichment of novel symbionts in the deep terrestrial subsurface.</title>
        <authorList>
            <person name="Probst A.J."/>
            <person name="Ladd B."/>
            <person name="Jarett J.K."/>
            <person name="Geller-Mcgrath D.E."/>
            <person name="Sieber C.M.K."/>
            <person name="Emerson J.B."/>
            <person name="Anantharaman K."/>
            <person name="Thomas B.C."/>
            <person name="Malmstrom R."/>
            <person name="Stieglmeier M."/>
            <person name="Klingl A."/>
            <person name="Woyke T."/>
            <person name="Ryan C.M."/>
            <person name="Banfield J.F."/>
        </authorList>
    </citation>
    <scope>NUCLEOTIDE SEQUENCE [LARGE SCALE GENOMIC DNA]</scope>
</reference>
<dbReference type="InterPro" id="IPR026037">
    <property type="entry name" value="PgpA"/>
</dbReference>
<comment type="caution">
    <text evidence="3">The sequence shown here is derived from an EMBL/GenBank/DDBJ whole genome shotgun (WGS) entry which is preliminary data.</text>
</comment>
<keyword evidence="1" id="KW-0472">Membrane</keyword>
<protein>
    <recommendedName>
        <fullName evidence="2">YutG/PgpA domain-containing protein</fullName>
    </recommendedName>
</protein>
<evidence type="ECO:0000313" key="3">
    <source>
        <dbReference type="EMBL" id="PIZ99516.1"/>
    </source>
</evidence>
<evidence type="ECO:0000256" key="1">
    <source>
        <dbReference type="SAM" id="Phobius"/>
    </source>
</evidence>
<dbReference type="EMBL" id="PFPO01000023">
    <property type="protein sequence ID" value="PIZ99516.1"/>
    <property type="molecule type" value="Genomic_DNA"/>
</dbReference>
<dbReference type="Proteomes" id="UP000230405">
    <property type="component" value="Unassembled WGS sequence"/>
</dbReference>
<gene>
    <name evidence="3" type="ORF">COX77_01325</name>
</gene>
<dbReference type="InterPro" id="IPR036681">
    <property type="entry name" value="PgpA-like_sf"/>
</dbReference>
<organism evidence="3 4">
    <name type="scientific">Candidatus Komeilibacteria bacterium CG_4_10_14_0_2_um_filter_37_10</name>
    <dbReference type="NCBI Taxonomy" id="1974470"/>
    <lineage>
        <taxon>Bacteria</taxon>
        <taxon>Candidatus Komeiliibacteriota</taxon>
    </lineage>
</organism>
<dbReference type="SUPFAM" id="SSF101307">
    <property type="entry name" value="YutG-like"/>
    <property type="match status" value="1"/>
</dbReference>
<accession>A0A2M7VFV2</accession>
<feature type="transmembrane region" description="Helical" evidence="1">
    <location>
        <begin position="60"/>
        <end position="85"/>
    </location>
</feature>
<feature type="transmembrane region" description="Helical" evidence="1">
    <location>
        <begin position="12"/>
        <end position="40"/>
    </location>
</feature>
<dbReference type="Pfam" id="PF04608">
    <property type="entry name" value="PgpA"/>
    <property type="match status" value="1"/>
</dbReference>
<keyword evidence="1" id="KW-0812">Transmembrane</keyword>
<dbReference type="GO" id="GO:0006629">
    <property type="term" value="P:lipid metabolic process"/>
    <property type="evidence" value="ECO:0007669"/>
    <property type="project" value="InterPro"/>
</dbReference>
<dbReference type="InterPro" id="IPR007686">
    <property type="entry name" value="YutG/PgpA"/>
</dbReference>
<sequence>MVIDEFIGQWIAVLPITLLGVEKSMLLVALALSLLLFRVFDITKPLGIKWLDEHPLLTNPFGVIFDDVVAGVYSFIILWLIIYLMPIFH</sequence>
<evidence type="ECO:0000259" key="2">
    <source>
        <dbReference type="Pfam" id="PF04608"/>
    </source>
</evidence>
<dbReference type="PANTHER" id="PTHR36305">
    <property type="entry name" value="PHOSPHATIDYLGLYCEROPHOSPHATASE A"/>
    <property type="match status" value="1"/>
</dbReference>
<dbReference type="AlphaFoldDB" id="A0A2M7VFV2"/>
<feature type="domain" description="YutG/PgpA" evidence="2">
    <location>
        <begin position="1"/>
        <end position="81"/>
    </location>
</feature>
<proteinExistence type="predicted"/>
<dbReference type="PANTHER" id="PTHR36305:SF1">
    <property type="entry name" value="PHOSPHATIDYLGLYCEROPHOSPHATASE A"/>
    <property type="match status" value="1"/>
</dbReference>
<evidence type="ECO:0000313" key="4">
    <source>
        <dbReference type="Proteomes" id="UP000230405"/>
    </source>
</evidence>
<dbReference type="GO" id="GO:0008962">
    <property type="term" value="F:phosphatidylglycerophosphatase activity"/>
    <property type="evidence" value="ECO:0007669"/>
    <property type="project" value="InterPro"/>
</dbReference>
<keyword evidence="1" id="KW-1133">Transmembrane helix</keyword>
<name>A0A2M7VFV2_9BACT</name>